<dbReference type="GO" id="GO:0006813">
    <property type="term" value="P:potassium ion transport"/>
    <property type="evidence" value="ECO:0007669"/>
    <property type="project" value="UniProtKB-KW"/>
</dbReference>
<evidence type="ECO:0000256" key="4">
    <source>
        <dbReference type="ARBA" id="ARBA00023065"/>
    </source>
</evidence>
<keyword evidence="8" id="KW-1185">Reference proteome</keyword>
<reference evidence="7 8" key="1">
    <citation type="submission" date="2020-10" db="EMBL/GenBank/DDBJ databases">
        <title>The Coptis chinensis genome and diversification of protoberbering-type alkaloids.</title>
        <authorList>
            <person name="Wang B."/>
            <person name="Shu S."/>
            <person name="Song C."/>
            <person name="Liu Y."/>
        </authorList>
    </citation>
    <scope>NUCLEOTIDE SEQUENCE [LARGE SCALE GENOMIC DNA]</scope>
    <source>
        <strain evidence="7">HL-2020</strain>
        <tissue evidence="7">Leaf</tissue>
    </source>
</reference>
<keyword evidence="1" id="KW-0813">Transport</keyword>
<evidence type="ECO:0000256" key="3">
    <source>
        <dbReference type="ARBA" id="ARBA00022958"/>
    </source>
</evidence>
<keyword evidence="4" id="KW-0406">Ion transport</keyword>
<feature type="transmembrane region" description="Helical" evidence="5">
    <location>
        <begin position="54"/>
        <end position="74"/>
    </location>
</feature>
<dbReference type="GO" id="GO:0016020">
    <property type="term" value="C:membrane"/>
    <property type="evidence" value="ECO:0007669"/>
    <property type="project" value="UniProtKB-SubCell"/>
</dbReference>
<dbReference type="PANTHER" id="PTHR32468:SF164">
    <property type="entry name" value="OS05G0485000 PROTEIN"/>
    <property type="match status" value="1"/>
</dbReference>
<feature type="transmembrane region" description="Helical" evidence="5">
    <location>
        <begin position="20"/>
        <end position="42"/>
    </location>
</feature>
<accession>A0A835HYS0</accession>
<proteinExistence type="predicted"/>
<evidence type="ECO:0000256" key="1">
    <source>
        <dbReference type="ARBA" id="ARBA00022448"/>
    </source>
</evidence>
<evidence type="ECO:0000313" key="8">
    <source>
        <dbReference type="Proteomes" id="UP000631114"/>
    </source>
</evidence>
<evidence type="ECO:0000256" key="5">
    <source>
        <dbReference type="SAM" id="Phobius"/>
    </source>
</evidence>
<feature type="domain" description="Cation/H(+) antiporter C-terminal" evidence="6">
    <location>
        <begin position="117"/>
        <end position="152"/>
    </location>
</feature>
<evidence type="ECO:0000259" key="6">
    <source>
        <dbReference type="Pfam" id="PF23259"/>
    </source>
</evidence>
<keyword evidence="5" id="KW-1133">Transmembrane helix</keyword>
<gene>
    <name evidence="7" type="ORF">IFM89_018643</name>
</gene>
<feature type="non-terminal residue" evidence="7">
    <location>
        <position position="1"/>
    </location>
</feature>
<feature type="transmembrane region" description="Helical" evidence="5">
    <location>
        <begin position="94"/>
        <end position="111"/>
    </location>
</feature>
<organism evidence="7 8">
    <name type="scientific">Coptis chinensis</name>
    <dbReference type="NCBI Taxonomy" id="261450"/>
    <lineage>
        <taxon>Eukaryota</taxon>
        <taxon>Viridiplantae</taxon>
        <taxon>Streptophyta</taxon>
        <taxon>Embryophyta</taxon>
        <taxon>Tracheophyta</taxon>
        <taxon>Spermatophyta</taxon>
        <taxon>Magnoliopsida</taxon>
        <taxon>Ranunculales</taxon>
        <taxon>Ranunculaceae</taxon>
        <taxon>Coptidoideae</taxon>
        <taxon>Coptis</taxon>
    </lineage>
</organism>
<dbReference type="GO" id="GO:0012505">
    <property type="term" value="C:endomembrane system"/>
    <property type="evidence" value="ECO:0007669"/>
    <property type="project" value="TreeGrafter"/>
</dbReference>
<dbReference type="Pfam" id="PF23259">
    <property type="entry name" value="CHX17_C"/>
    <property type="match status" value="1"/>
</dbReference>
<keyword evidence="2" id="KW-0633">Potassium transport</keyword>
<dbReference type="InterPro" id="IPR038770">
    <property type="entry name" value="Na+/solute_symporter_sf"/>
</dbReference>
<protein>
    <recommendedName>
        <fullName evidence="6">Cation/H(+) antiporter C-terminal domain-containing protein</fullName>
    </recommendedName>
</protein>
<name>A0A835HYS0_9MAGN</name>
<sequence length="194" mass="21708">MPIFYTTNGMAMNVYLIDLSTAVIVGMVVLVSCTGKFLGAFLPALYYNMSSKDAILLGLTMNAQGFTDLSFFQVLTVVQWDKDNEQESRMSLKMHLALLASLLTGVLGGVLDNSSSYHVAVVFLGGADEREALAYAKRMSEHPNIKVTVIQLLKKSCEYNLKKMSAENRFGEETLMDFKLRTTYNKRVTYIQEE</sequence>
<dbReference type="InterPro" id="IPR057290">
    <property type="entry name" value="CHX17_C"/>
</dbReference>
<dbReference type="Gene3D" id="1.20.1530.20">
    <property type="match status" value="1"/>
</dbReference>
<dbReference type="PANTHER" id="PTHR32468">
    <property type="entry name" value="CATION/H + ANTIPORTER"/>
    <property type="match status" value="1"/>
</dbReference>
<dbReference type="AlphaFoldDB" id="A0A835HYS0"/>
<keyword evidence="5" id="KW-0812">Transmembrane</keyword>
<dbReference type="Proteomes" id="UP000631114">
    <property type="component" value="Unassembled WGS sequence"/>
</dbReference>
<comment type="caution">
    <text evidence="7">The sequence shown here is derived from an EMBL/GenBank/DDBJ whole genome shotgun (WGS) entry which is preliminary data.</text>
</comment>
<dbReference type="InterPro" id="IPR050794">
    <property type="entry name" value="CPA2_transporter"/>
</dbReference>
<dbReference type="EMBL" id="JADFTS010000005">
    <property type="protein sequence ID" value="KAF9605818.1"/>
    <property type="molecule type" value="Genomic_DNA"/>
</dbReference>
<evidence type="ECO:0000256" key="2">
    <source>
        <dbReference type="ARBA" id="ARBA00022538"/>
    </source>
</evidence>
<dbReference type="GO" id="GO:0098662">
    <property type="term" value="P:inorganic cation transmembrane transport"/>
    <property type="evidence" value="ECO:0007669"/>
    <property type="project" value="TreeGrafter"/>
</dbReference>
<evidence type="ECO:0000313" key="7">
    <source>
        <dbReference type="EMBL" id="KAF9605818.1"/>
    </source>
</evidence>
<keyword evidence="5" id="KW-0472">Membrane</keyword>
<keyword evidence="3" id="KW-0630">Potassium</keyword>
<dbReference type="GO" id="GO:0006885">
    <property type="term" value="P:regulation of pH"/>
    <property type="evidence" value="ECO:0007669"/>
    <property type="project" value="TreeGrafter"/>
</dbReference>